<proteinExistence type="predicted"/>
<accession>A0A0J9CYQ2</accession>
<organism evidence="1 2">
    <name type="scientific">Sphingobium yanoikuyae</name>
    <name type="common">Sphingomonas yanoikuyae</name>
    <dbReference type="NCBI Taxonomy" id="13690"/>
    <lineage>
        <taxon>Bacteria</taxon>
        <taxon>Pseudomonadati</taxon>
        <taxon>Pseudomonadota</taxon>
        <taxon>Alphaproteobacteria</taxon>
        <taxon>Sphingomonadales</taxon>
        <taxon>Sphingomonadaceae</taxon>
        <taxon>Sphingobium</taxon>
    </lineage>
</organism>
<dbReference type="EMBL" id="CP020925">
    <property type="protein sequence ID" value="ATP18542.1"/>
    <property type="molecule type" value="Genomic_DNA"/>
</dbReference>
<evidence type="ECO:0000313" key="1">
    <source>
        <dbReference type="EMBL" id="ATP18542.1"/>
    </source>
</evidence>
<dbReference type="Proteomes" id="UP000037029">
    <property type="component" value="Chromosome"/>
</dbReference>
<sequence>MNKHQPDHANQPANDNVIAFPASHRVRPVEEPRFEVSGFWWTASEWAEYEAHVRESFGI</sequence>
<reference evidence="1 2" key="1">
    <citation type="submission" date="2017-04" db="EMBL/GenBank/DDBJ databases">
        <title>Characterization, genome and methylation analysis of a phthalic acid esters degrading strain Sphingobium yanoikuyae SHJ.</title>
        <authorList>
            <person name="Feng L."/>
        </authorList>
    </citation>
    <scope>NUCLEOTIDE SEQUENCE [LARGE SCALE GENOMIC DNA]</scope>
    <source>
        <strain evidence="1 2">SHJ</strain>
    </source>
</reference>
<name>A0A0J9CYQ2_SPHYA</name>
<gene>
    <name evidence="1" type="ORF">BV87_09165</name>
</gene>
<protein>
    <submittedName>
        <fullName evidence="1">Uncharacterized protein</fullName>
    </submittedName>
</protein>
<dbReference type="RefSeq" id="WP_048938295.1">
    <property type="nucleotide sequence ID" value="NZ_CP020925.1"/>
</dbReference>
<evidence type="ECO:0000313" key="2">
    <source>
        <dbReference type="Proteomes" id="UP000037029"/>
    </source>
</evidence>
<dbReference type="AlphaFoldDB" id="A0A0J9CYQ2"/>